<dbReference type="Gene3D" id="3.30.300.180">
    <property type="match status" value="1"/>
</dbReference>
<dbReference type="InterPro" id="IPR038454">
    <property type="entry name" value="DnaA_N_sf"/>
</dbReference>
<sequence length="118" mass="13221">MSQDAQELWARCLLHIERRMRPQTFNTWFQPTAAQRFDEDVLELEVSSAYFAHFVESNYLPLIQGVVEEETGLRPKITFSVAQEPFKPSTSTSTPPKPLGLAASLAPSDESSEPPAPE</sequence>
<dbReference type="EMBL" id="UINC01111437">
    <property type="protein sequence ID" value="SVC79655.1"/>
    <property type="molecule type" value="Genomic_DNA"/>
</dbReference>
<evidence type="ECO:0000259" key="2">
    <source>
        <dbReference type="Pfam" id="PF11638"/>
    </source>
</evidence>
<dbReference type="AlphaFoldDB" id="A0A382Q3Z5"/>
<protein>
    <recommendedName>
        <fullName evidence="2">DnaA N-terminal domain-containing protein</fullName>
    </recommendedName>
</protein>
<accession>A0A382Q3Z5</accession>
<reference evidence="3" key="1">
    <citation type="submission" date="2018-05" db="EMBL/GenBank/DDBJ databases">
        <authorList>
            <person name="Lanie J.A."/>
            <person name="Ng W.-L."/>
            <person name="Kazmierczak K.M."/>
            <person name="Andrzejewski T.M."/>
            <person name="Davidsen T.M."/>
            <person name="Wayne K.J."/>
            <person name="Tettelin H."/>
            <person name="Glass J.I."/>
            <person name="Rusch D."/>
            <person name="Podicherti R."/>
            <person name="Tsui H.-C.T."/>
            <person name="Winkler M.E."/>
        </authorList>
    </citation>
    <scope>NUCLEOTIDE SEQUENCE</scope>
</reference>
<feature type="region of interest" description="Disordered" evidence="1">
    <location>
        <begin position="84"/>
        <end position="118"/>
    </location>
</feature>
<feature type="non-terminal residue" evidence="3">
    <location>
        <position position="118"/>
    </location>
</feature>
<dbReference type="Pfam" id="PF11638">
    <property type="entry name" value="DnaA_N"/>
    <property type="match status" value="1"/>
</dbReference>
<evidence type="ECO:0000313" key="3">
    <source>
        <dbReference type="EMBL" id="SVC79655.1"/>
    </source>
</evidence>
<name>A0A382Q3Z5_9ZZZZ</name>
<proteinExistence type="predicted"/>
<feature type="domain" description="DnaA N-terminal" evidence="2">
    <location>
        <begin position="6"/>
        <end position="66"/>
    </location>
</feature>
<evidence type="ECO:0000256" key="1">
    <source>
        <dbReference type="SAM" id="MobiDB-lite"/>
    </source>
</evidence>
<gene>
    <name evidence="3" type="ORF">METZ01_LOCUS332509</name>
</gene>
<dbReference type="InterPro" id="IPR024633">
    <property type="entry name" value="DnaA_N_dom"/>
</dbReference>
<organism evidence="3">
    <name type="scientific">marine metagenome</name>
    <dbReference type="NCBI Taxonomy" id="408172"/>
    <lineage>
        <taxon>unclassified sequences</taxon>
        <taxon>metagenomes</taxon>
        <taxon>ecological metagenomes</taxon>
    </lineage>
</organism>